<keyword evidence="1" id="KW-0812">Transmembrane</keyword>
<dbReference type="Proteomes" id="UP000070700">
    <property type="component" value="Unassembled WGS sequence"/>
</dbReference>
<evidence type="ECO:0008006" key="5">
    <source>
        <dbReference type="Google" id="ProtNLM"/>
    </source>
</evidence>
<accession>A0A194XM08</accession>
<evidence type="ECO:0000256" key="2">
    <source>
        <dbReference type="SAM" id="SignalP"/>
    </source>
</evidence>
<reference evidence="3 4" key="1">
    <citation type="submission" date="2015-10" db="EMBL/GenBank/DDBJ databases">
        <title>Full genome of DAOMC 229536 Phialocephala scopiformis, a fungal endophyte of spruce producing the potent anti-insectan compound rugulosin.</title>
        <authorList>
            <consortium name="DOE Joint Genome Institute"/>
            <person name="Walker A.K."/>
            <person name="Frasz S.L."/>
            <person name="Seifert K.A."/>
            <person name="Miller J.D."/>
            <person name="Mondo S.J."/>
            <person name="Labutti K."/>
            <person name="Lipzen A."/>
            <person name="Dockter R."/>
            <person name="Kennedy M."/>
            <person name="Grigoriev I.V."/>
            <person name="Spatafora J.W."/>
        </authorList>
    </citation>
    <scope>NUCLEOTIDE SEQUENCE [LARGE SCALE GENOMIC DNA]</scope>
    <source>
        <strain evidence="3 4">CBS 120377</strain>
    </source>
</reference>
<keyword evidence="1" id="KW-1133">Transmembrane helix</keyword>
<dbReference type="Pfam" id="PF11913">
    <property type="entry name" value="DUF3431"/>
    <property type="match status" value="1"/>
</dbReference>
<protein>
    <recommendedName>
        <fullName evidence="5">Glycosyltransferase 2-like domain-containing protein</fullName>
    </recommendedName>
</protein>
<dbReference type="InterPro" id="IPR021838">
    <property type="entry name" value="DUF3431"/>
</dbReference>
<evidence type="ECO:0000313" key="3">
    <source>
        <dbReference type="EMBL" id="KUJ21280.1"/>
    </source>
</evidence>
<organism evidence="3 4">
    <name type="scientific">Mollisia scopiformis</name>
    <name type="common">Conifer needle endophyte fungus</name>
    <name type="synonym">Phialocephala scopiformis</name>
    <dbReference type="NCBI Taxonomy" id="149040"/>
    <lineage>
        <taxon>Eukaryota</taxon>
        <taxon>Fungi</taxon>
        <taxon>Dikarya</taxon>
        <taxon>Ascomycota</taxon>
        <taxon>Pezizomycotina</taxon>
        <taxon>Leotiomycetes</taxon>
        <taxon>Helotiales</taxon>
        <taxon>Mollisiaceae</taxon>
        <taxon>Mollisia</taxon>
    </lineage>
</organism>
<keyword evidence="1" id="KW-0472">Membrane</keyword>
<keyword evidence="2" id="KW-0732">Signal</keyword>
<evidence type="ECO:0000313" key="4">
    <source>
        <dbReference type="Proteomes" id="UP000070700"/>
    </source>
</evidence>
<evidence type="ECO:0000256" key="1">
    <source>
        <dbReference type="SAM" id="Phobius"/>
    </source>
</evidence>
<keyword evidence="4" id="KW-1185">Reference proteome</keyword>
<sequence>MWTDSCCIVTFLAVLVTVASAVVLYNEYRLTVSGLIWGPTGILLTGLSRACYVIGLEGSGFELALESRLKAQHGFVVMTLLFGLLFSGVAAYRIEHIHLLDPLDTPTKALMAVNIVSIVGTALSGTSVVAYTPISFDSQLQFSNIPIQLSQLLAPLVSSVLVGTVSVYWHPTYISWFQIGSFLVAAAWLAGGDQIHNFVVQCMDSTQQRFSKPLEKDFHEPRKPSRILTSGGLLTIIILISWSLSCLSSASIDALPASLPTTLDLSYHPQSQFDIVISMYQESPSSIRFMVDKLKATKYLSTFSDIQVIIYTKDKASDLDLIKRETGANTVRRLPNTGREGGTYLHHIVSNWDTLAEKTMFIQAHAHNMRELIPHINSYLVPQTGMLSLGFTGVTCPCGSCSDRWGWEDKWNVVPTLYEKIYGASCESTQQITLSYKGQFIASAKRIRGIAKRNYQGLLDAITSKDGWAHNATMLALGGFGDAGEDDSPSNPYFGFTVERIWGLLMQCGTDAGVAARCPSLLSGMGREGDVGDCQCLDVVG</sequence>
<feature type="signal peptide" evidence="2">
    <location>
        <begin position="1"/>
        <end position="21"/>
    </location>
</feature>
<dbReference type="RefSeq" id="XP_018075635.1">
    <property type="nucleotide sequence ID" value="XM_018216731.1"/>
</dbReference>
<name>A0A194XM08_MOLSC</name>
<feature type="transmembrane region" description="Helical" evidence="1">
    <location>
        <begin position="75"/>
        <end position="94"/>
    </location>
</feature>
<dbReference type="KEGG" id="psco:LY89DRAFT_694833"/>
<gene>
    <name evidence="3" type="ORF">LY89DRAFT_694833</name>
</gene>
<feature type="chain" id="PRO_5008268464" description="Glycosyltransferase 2-like domain-containing protein" evidence="2">
    <location>
        <begin position="22"/>
        <end position="541"/>
    </location>
</feature>
<dbReference type="InParanoid" id="A0A194XM08"/>
<feature type="transmembrane region" description="Helical" evidence="1">
    <location>
        <begin position="31"/>
        <end position="54"/>
    </location>
</feature>
<dbReference type="EMBL" id="KQ947408">
    <property type="protein sequence ID" value="KUJ21280.1"/>
    <property type="molecule type" value="Genomic_DNA"/>
</dbReference>
<dbReference type="OrthoDB" id="28755at2759"/>
<dbReference type="GeneID" id="28826457"/>
<proteinExistence type="predicted"/>
<dbReference type="PANTHER" id="PTHR37490">
    <property type="entry name" value="EXPRESSED PROTEIN"/>
    <property type="match status" value="1"/>
</dbReference>
<feature type="transmembrane region" description="Helical" evidence="1">
    <location>
        <begin position="152"/>
        <end position="169"/>
    </location>
</feature>
<dbReference type="AlphaFoldDB" id="A0A194XM08"/>
<dbReference type="PANTHER" id="PTHR37490:SF1">
    <property type="entry name" value="GLYCOSYLTRANSFERASE 2-LIKE DOMAIN-CONTAINING PROTEIN"/>
    <property type="match status" value="1"/>
</dbReference>
<feature type="transmembrane region" description="Helical" evidence="1">
    <location>
        <begin position="109"/>
        <end position="131"/>
    </location>
</feature>